<evidence type="ECO:0000313" key="12">
    <source>
        <dbReference type="EMBL" id="MBW0484795.1"/>
    </source>
</evidence>
<dbReference type="PANTHER" id="PTHR42648:SF11">
    <property type="entry name" value="TRANSPOSON TY4-P GAG-POL POLYPROTEIN"/>
    <property type="match status" value="1"/>
</dbReference>
<keyword evidence="2" id="KW-0540">Nuclease</keyword>
<evidence type="ECO:0000256" key="2">
    <source>
        <dbReference type="ARBA" id="ARBA00022722"/>
    </source>
</evidence>
<dbReference type="AlphaFoldDB" id="A0A9Q3H070"/>
<reference evidence="12" key="1">
    <citation type="submission" date="2021-03" db="EMBL/GenBank/DDBJ databases">
        <title>Draft genome sequence of rust myrtle Austropuccinia psidii MF-1, a brazilian biotype.</title>
        <authorList>
            <person name="Quecine M.C."/>
            <person name="Pachon D.M.R."/>
            <person name="Bonatelli M.L."/>
            <person name="Correr F.H."/>
            <person name="Franceschini L.M."/>
            <person name="Leite T.F."/>
            <person name="Margarido G.R.A."/>
            <person name="Almeida C.A."/>
            <person name="Ferrarezi J.A."/>
            <person name="Labate C.A."/>
        </authorList>
    </citation>
    <scope>NUCLEOTIDE SEQUENCE</scope>
    <source>
        <strain evidence="12">MF-1</strain>
    </source>
</reference>
<dbReference type="OrthoDB" id="8069526at2759"/>
<dbReference type="GO" id="GO:0003964">
    <property type="term" value="F:RNA-directed DNA polymerase activity"/>
    <property type="evidence" value="ECO:0007669"/>
    <property type="project" value="UniProtKB-KW"/>
</dbReference>
<evidence type="ECO:0000256" key="8">
    <source>
        <dbReference type="ARBA" id="ARBA00022918"/>
    </source>
</evidence>
<evidence type="ECO:0000313" key="13">
    <source>
        <dbReference type="Proteomes" id="UP000765509"/>
    </source>
</evidence>
<evidence type="ECO:0000256" key="4">
    <source>
        <dbReference type="ARBA" id="ARBA00022759"/>
    </source>
</evidence>
<dbReference type="GO" id="GO:0016787">
    <property type="term" value="F:hydrolase activity"/>
    <property type="evidence" value="ECO:0007669"/>
    <property type="project" value="UniProtKB-KW"/>
</dbReference>
<keyword evidence="1" id="KW-0548">Nucleotidyltransferase</keyword>
<keyword evidence="13" id="KW-1185">Reference proteome</keyword>
<keyword evidence="3" id="KW-0479">Metal-binding</keyword>
<evidence type="ECO:0000256" key="7">
    <source>
        <dbReference type="ARBA" id="ARBA00022908"/>
    </source>
</evidence>
<sequence>MKFWAEAVIMATFLCNLVPKHEYQKTPYKIWDKAKTSLHRLKPFGCRAWLKIQTNYIKNKFNPKAWDGIFLGYENEASSFRILRLMDQKIIISRHVVFDEENFPFLSLQKHLTEDIINNFPISTQVIEKEVQNTPNTEEGSSSTD</sequence>
<evidence type="ECO:0000256" key="10">
    <source>
        <dbReference type="ARBA" id="ARBA00023172"/>
    </source>
</evidence>
<keyword evidence="6" id="KW-0460">Magnesium</keyword>
<keyword evidence="7" id="KW-0229">DNA integration</keyword>
<keyword evidence="9" id="KW-0808">Transferase</keyword>
<comment type="caution">
    <text evidence="12">The sequence shown here is derived from an EMBL/GenBank/DDBJ whole genome shotgun (WGS) entry which is preliminary data.</text>
</comment>
<evidence type="ECO:0000256" key="1">
    <source>
        <dbReference type="ARBA" id="ARBA00022695"/>
    </source>
</evidence>
<proteinExistence type="predicted"/>
<organism evidence="12 13">
    <name type="scientific">Austropuccinia psidii MF-1</name>
    <dbReference type="NCBI Taxonomy" id="1389203"/>
    <lineage>
        <taxon>Eukaryota</taxon>
        <taxon>Fungi</taxon>
        <taxon>Dikarya</taxon>
        <taxon>Basidiomycota</taxon>
        <taxon>Pucciniomycotina</taxon>
        <taxon>Pucciniomycetes</taxon>
        <taxon>Pucciniales</taxon>
        <taxon>Sphaerophragmiaceae</taxon>
        <taxon>Austropuccinia</taxon>
    </lineage>
</organism>
<keyword evidence="8" id="KW-0695">RNA-directed DNA polymerase</keyword>
<dbReference type="PANTHER" id="PTHR42648">
    <property type="entry name" value="TRANSPOSASE, PUTATIVE-RELATED"/>
    <property type="match status" value="1"/>
</dbReference>
<evidence type="ECO:0000256" key="3">
    <source>
        <dbReference type="ARBA" id="ARBA00022723"/>
    </source>
</evidence>
<keyword evidence="10" id="KW-0233">DNA recombination</keyword>
<name>A0A9Q3H070_9BASI</name>
<dbReference type="InterPro" id="IPR039537">
    <property type="entry name" value="Retrotran_Ty1/copia-like"/>
</dbReference>
<protein>
    <recommendedName>
        <fullName evidence="11">Retroviral polymerase SH3-like domain-containing protein</fullName>
    </recommendedName>
</protein>
<keyword evidence="4" id="KW-0255">Endonuclease</keyword>
<evidence type="ECO:0000256" key="5">
    <source>
        <dbReference type="ARBA" id="ARBA00022801"/>
    </source>
</evidence>
<feature type="domain" description="Retroviral polymerase SH3-like" evidence="11">
    <location>
        <begin position="46"/>
        <end position="107"/>
    </location>
</feature>
<dbReference type="GO" id="GO:0003887">
    <property type="term" value="F:DNA-directed DNA polymerase activity"/>
    <property type="evidence" value="ECO:0007669"/>
    <property type="project" value="UniProtKB-KW"/>
</dbReference>
<dbReference type="EMBL" id="AVOT02007858">
    <property type="protein sequence ID" value="MBW0484795.1"/>
    <property type="molecule type" value="Genomic_DNA"/>
</dbReference>
<evidence type="ECO:0000259" key="11">
    <source>
        <dbReference type="Pfam" id="PF25597"/>
    </source>
</evidence>
<dbReference type="GO" id="GO:0004519">
    <property type="term" value="F:endonuclease activity"/>
    <property type="evidence" value="ECO:0007669"/>
    <property type="project" value="UniProtKB-KW"/>
</dbReference>
<evidence type="ECO:0000256" key="9">
    <source>
        <dbReference type="ARBA" id="ARBA00022932"/>
    </source>
</evidence>
<dbReference type="GO" id="GO:0015074">
    <property type="term" value="P:DNA integration"/>
    <property type="evidence" value="ECO:0007669"/>
    <property type="project" value="UniProtKB-KW"/>
</dbReference>
<evidence type="ECO:0000256" key="6">
    <source>
        <dbReference type="ARBA" id="ARBA00022842"/>
    </source>
</evidence>
<dbReference type="InterPro" id="IPR057670">
    <property type="entry name" value="SH3_retrovirus"/>
</dbReference>
<dbReference type="Proteomes" id="UP000765509">
    <property type="component" value="Unassembled WGS sequence"/>
</dbReference>
<keyword evidence="9" id="KW-0239">DNA-directed DNA polymerase</keyword>
<dbReference type="GO" id="GO:0006310">
    <property type="term" value="P:DNA recombination"/>
    <property type="evidence" value="ECO:0007669"/>
    <property type="project" value="UniProtKB-KW"/>
</dbReference>
<dbReference type="Pfam" id="PF25597">
    <property type="entry name" value="SH3_retrovirus"/>
    <property type="match status" value="1"/>
</dbReference>
<keyword evidence="5" id="KW-0378">Hydrolase</keyword>
<accession>A0A9Q3H070</accession>
<gene>
    <name evidence="12" type="ORF">O181_024510</name>
</gene>
<dbReference type="GO" id="GO:0046872">
    <property type="term" value="F:metal ion binding"/>
    <property type="evidence" value="ECO:0007669"/>
    <property type="project" value="UniProtKB-KW"/>
</dbReference>